<gene>
    <name evidence="2" type="ORF">DUI87_09768</name>
</gene>
<comment type="caution">
    <text evidence="2">The sequence shown here is derived from an EMBL/GenBank/DDBJ whole genome shotgun (WGS) entry which is preliminary data.</text>
</comment>
<feature type="region of interest" description="Disordered" evidence="1">
    <location>
        <begin position="1"/>
        <end position="21"/>
    </location>
</feature>
<feature type="region of interest" description="Disordered" evidence="1">
    <location>
        <begin position="75"/>
        <end position="101"/>
    </location>
</feature>
<dbReference type="AlphaFoldDB" id="A0A3M0KYQ4"/>
<evidence type="ECO:0000256" key="1">
    <source>
        <dbReference type="SAM" id="MobiDB-lite"/>
    </source>
</evidence>
<accession>A0A3M0KYQ4</accession>
<dbReference type="Proteomes" id="UP000269221">
    <property type="component" value="Unassembled WGS sequence"/>
</dbReference>
<evidence type="ECO:0000313" key="3">
    <source>
        <dbReference type="Proteomes" id="UP000269221"/>
    </source>
</evidence>
<protein>
    <submittedName>
        <fullName evidence="2">Uncharacterized protein</fullName>
    </submittedName>
</protein>
<proteinExistence type="predicted"/>
<reference evidence="2 3" key="1">
    <citation type="submission" date="2018-07" db="EMBL/GenBank/DDBJ databases">
        <title>A high quality draft genome assembly of the barn swallow (H. rustica rustica).</title>
        <authorList>
            <person name="Formenti G."/>
            <person name="Chiara M."/>
            <person name="Poveda L."/>
            <person name="Francoijs K.-J."/>
            <person name="Bonisoli-Alquati A."/>
            <person name="Canova L."/>
            <person name="Gianfranceschi L."/>
            <person name="Horner D.S."/>
            <person name="Saino N."/>
        </authorList>
    </citation>
    <scope>NUCLEOTIDE SEQUENCE [LARGE SCALE GENOMIC DNA]</scope>
    <source>
        <strain evidence="2">Chelidonia</strain>
        <tissue evidence="2">Blood</tissue>
    </source>
</reference>
<organism evidence="2 3">
    <name type="scientific">Hirundo rustica rustica</name>
    <dbReference type="NCBI Taxonomy" id="333673"/>
    <lineage>
        <taxon>Eukaryota</taxon>
        <taxon>Metazoa</taxon>
        <taxon>Chordata</taxon>
        <taxon>Craniata</taxon>
        <taxon>Vertebrata</taxon>
        <taxon>Euteleostomi</taxon>
        <taxon>Archelosauria</taxon>
        <taxon>Archosauria</taxon>
        <taxon>Dinosauria</taxon>
        <taxon>Saurischia</taxon>
        <taxon>Theropoda</taxon>
        <taxon>Coelurosauria</taxon>
        <taxon>Aves</taxon>
        <taxon>Neognathae</taxon>
        <taxon>Neoaves</taxon>
        <taxon>Telluraves</taxon>
        <taxon>Australaves</taxon>
        <taxon>Passeriformes</taxon>
        <taxon>Sylvioidea</taxon>
        <taxon>Hirundinidae</taxon>
        <taxon>Hirundo</taxon>
    </lineage>
</organism>
<sequence length="101" mass="10480">MEPLPRRDGGGPQAGSDEPESIIINNFNVAANSHSMLASSMGQGNQRLTAIFRRSHLNAAASVGEFSVQPLSVPPLISPLGRHPGSFSSGSDPKVRSSGAN</sequence>
<dbReference type="EMBL" id="QRBI01000106">
    <property type="protein sequence ID" value="RMC12257.1"/>
    <property type="molecule type" value="Genomic_DNA"/>
</dbReference>
<name>A0A3M0KYQ4_HIRRU</name>
<keyword evidence="3" id="KW-1185">Reference proteome</keyword>
<evidence type="ECO:0000313" key="2">
    <source>
        <dbReference type="EMBL" id="RMC12257.1"/>
    </source>
</evidence>